<evidence type="ECO:0000313" key="8">
    <source>
        <dbReference type="Proteomes" id="UP001167796"/>
    </source>
</evidence>
<protein>
    <submittedName>
        <fullName evidence="7">C40 family peptidase</fullName>
    </submittedName>
</protein>
<dbReference type="Pfam" id="PF00877">
    <property type="entry name" value="NLPC_P60"/>
    <property type="match status" value="1"/>
</dbReference>
<organism evidence="7 8">
    <name type="scientific">Hymenobacter mellowenesis</name>
    <dbReference type="NCBI Taxonomy" id="3063995"/>
    <lineage>
        <taxon>Bacteria</taxon>
        <taxon>Pseudomonadati</taxon>
        <taxon>Bacteroidota</taxon>
        <taxon>Cytophagia</taxon>
        <taxon>Cytophagales</taxon>
        <taxon>Hymenobacteraceae</taxon>
        <taxon>Hymenobacter</taxon>
    </lineage>
</organism>
<keyword evidence="2" id="KW-0645">Protease</keyword>
<evidence type="ECO:0000256" key="1">
    <source>
        <dbReference type="ARBA" id="ARBA00007074"/>
    </source>
</evidence>
<keyword evidence="4" id="KW-0788">Thiol protease</keyword>
<evidence type="ECO:0000256" key="5">
    <source>
        <dbReference type="SAM" id="MobiDB-lite"/>
    </source>
</evidence>
<feature type="compositionally biased region" description="Polar residues" evidence="5">
    <location>
        <begin position="36"/>
        <end position="48"/>
    </location>
</feature>
<dbReference type="PANTHER" id="PTHR47053:SF1">
    <property type="entry name" value="MUREIN DD-ENDOPEPTIDASE MEPH-RELATED"/>
    <property type="match status" value="1"/>
</dbReference>
<evidence type="ECO:0000313" key="7">
    <source>
        <dbReference type="EMBL" id="MDO7845713.1"/>
    </source>
</evidence>
<feature type="region of interest" description="Disordered" evidence="5">
    <location>
        <begin position="240"/>
        <end position="301"/>
    </location>
</feature>
<reference evidence="7" key="1">
    <citation type="submission" date="2023-07" db="EMBL/GenBank/DDBJ databases">
        <authorList>
            <person name="Kim M.K."/>
        </authorList>
    </citation>
    <scope>NUCLEOTIDE SEQUENCE</scope>
    <source>
        <strain evidence="7">M29</strain>
    </source>
</reference>
<dbReference type="InterPro" id="IPR000064">
    <property type="entry name" value="NLP_P60_dom"/>
</dbReference>
<comment type="similarity">
    <text evidence="1">Belongs to the peptidase C40 family.</text>
</comment>
<accession>A0ABT9A790</accession>
<name>A0ABT9A790_9BACT</name>
<dbReference type="PROSITE" id="PS51935">
    <property type="entry name" value="NLPC_P60"/>
    <property type="match status" value="1"/>
</dbReference>
<evidence type="ECO:0000256" key="3">
    <source>
        <dbReference type="ARBA" id="ARBA00022801"/>
    </source>
</evidence>
<dbReference type="PANTHER" id="PTHR47053">
    <property type="entry name" value="MUREIN DD-ENDOPEPTIDASE MEPH-RELATED"/>
    <property type="match status" value="1"/>
</dbReference>
<feature type="compositionally biased region" description="Low complexity" evidence="5">
    <location>
        <begin position="246"/>
        <end position="255"/>
    </location>
</feature>
<comment type="caution">
    <text evidence="7">The sequence shown here is derived from an EMBL/GenBank/DDBJ whole genome shotgun (WGS) entry which is preliminary data.</text>
</comment>
<dbReference type="InterPro" id="IPR038765">
    <property type="entry name" value="Papain-like_cys_pep_sf"/>
</dbReference>
<evidence type="ECO:0000256" key="2">
    <source>
        <dbReference type="ARBA" id="ARBA00022670"/>
    </source>
</evidence>
<dbReference type="Gene3D" id="3.90.1720.10">
    <property type="entry name" value="endopeptidase domain like (from Nostoc punctiforme)"/>
    <property type="match status" value="1"/>
</dbReference>
<dbReference type="EMBL" id="JAUQSX010000002">
    <property type="protein sequence ID" value="MDO7845713.1"/>
    <property type="molecule type" value="Genomic_DNA"/>
</dbReference>
<dbReference type="SUPFAM" id="SSF54001">
    <property type="entry name" value="Cysteine proteinases"/>
    <property type="match status" value="1"/>
</dbReference>
<keyword evidence="3" id="KW-0378">Hydrolase</keyword>
<evidence type="ECO:0000256" key="4">
    <source>
        <dbReference type="ARBA" id="ARBA00022807"/>
    </source>
</evidence>
<dbReference type="RefSeq" id="WP_305010403.1">
    <property type="nucleotide sequence ID" value="NZ_JAUQSX010000002.1"/>
</dbReference>
<dbReference type="Proteomes" id="UP001167796">
    <property type="component" value="Unassembled WGS sequence"/>
</dbReference>
<sequence length="301" mass="31801">MRFVWMAFAGLIALMVLVLPRLNHRAPKPEAASAPQALSQPKPVSSFASLREPPRPGLAARADSVVAFGLAQRGTPYVYAGTSPLTGFDCSGFIMYTFAHFGVAVPHSTALLIDVGRPVERTEAQPGDIVVFTGTASTSTTPGHAGIVISRRGELPLRFVHASSGRREPFVKVSQVEDSDYERRFLQVRRVLGAGEVATARPKDAPATPRKTPIAALPVPTVPVATPAVVLAPALPQKLPTKKYAKASSATSSKRAVAKKPSAHKTTTATKATAKKAPVKKKATKPTATPKAAAARKRPAR</sequence>
<evidence type="ECO:0000259" key="6">
    <source>
        <dbReference type="PROSITE" id="PS51935"/>
    </source>
</evidence>
<dbReference type="InterPro" id="IPR051202">
    <property type="entry name" value="Peptidase_C40"/>
</dbReference>
<keyword evidence="8" id="KW-1185">Reference proteome</keyword>
<feature type="region of interest" description="Disordered" evidence="5">
    <location>
        <begin position="30"/>
        <end position="52"/>
    </location>
</feature>
<feature type="domain" description="NlpC/P60" evidence="6">
    <location>
        <begin position="59"/>
        <end position="192"/>
    </location>
</feature>
<proteinExistence type="inferred from homology"/>
<feature type="compositionally biased region" description="Basic residues" evidence="5">
    <location>
        <begin position="273"/>
        <end position="284"/>
    </location>
</feature>
<gene>
    <name evidence="7" type="ORF">Q5H92_05040</name>
</gene>